<organism evidence="3">
    <name type="scientific">Cyberlindnera fabianii</name>
    <name type="common">Yeast</name>
    <name type="synonym">Hansenula fabianii</name>
    <dbReference type="NCBI Taxonomy" id="36022"/>
    <lineage>
        <taxon>Eukaryota</taxon>
        <taxon>Fungi</taxon>
        <taxon>Dikarya</taxon>
        <taxon>Ascomycota</taxon>
        <taxon>Saccharomycotina</taxon>
        <taxon>Saccharomycetes</taxon>
        <taxon>Phaffomycetales</taxon>
        <taxon>Phaffomycetaceae</taxon>
        <taxon>Cyberlindnera</taxon>
    </lineage>
</organism>
<gene>
    <name evidence="4" type="ORF">BON22_0537</name>
    <name evidence="3" type="ORF">CYFA0S_01e06744g</name>
</gene>
<evidence type="ECO:0000313" key="5">
    <source>
        <dbReference type="Proteomes" id="UP000189513"/>
    </source>
</evidence>
<dbReference type="Proteomes" id="UP000189513">
    <property type="component" value="Unassembled WGS sequence"/>
</dbReference>
<accession>A0A061AHK4</accession>
<dbReference type="PANTHER" id="PTHR11178">
    <property type="entry name" value="IRON-SULFUR CLUSTER SCAFFOLD PROTEIN NFU-RELATED"/>
    <property type="match status" value="1"/>
</dbReference>
<dbReference type="SMART" id="SM00932">
    <property type="entry name" value="Nfu_N"/>
    <property type="match status" value="1"/>
</dbReference>
<dbReference type="InterPro" id="IPR034904">
    <property type="entry name" value="FSCA_dom_sf"/>
</dbReference>
<dbReference type="STRING" id="36022.A0A061AHK4"/>
<evidence type="ECO:0000313" key="3">
    <source>
        <dbReference type="EMBL" id="CDR37044.1"/>
    </source>
</evidence>
<dbReference type="GO" id="GO:0016226">
    <property type="term" value="P:iron-sulfur cluster assembly"/>
    <property type="evidence" value="ECO:0007669"/>
    <property type="project" value="InterPro"/>
</dbReference>
<evidence type="ECO:0000313" key="4">
    <source>
        <dbReference type="EMBL" id="ONH69392.1"/>
    </source>
</evidence>
<sequence length="242" mass="27239">MLSTLTRTHTLARTARAAAPASSILARFLSIKALTTPNENALKFQVDQNILADPTTSYQINLANQSHSPLAAKIFEYSNDVESVLIGGNFVTVNKNEFAHWNQVKPVVESILESHLKKKEPVIDEREVERANNALFDGEARSMTEEDQEITEEIQELIDTRIRPAIQDDGGDIVFLRYQDGKVYVQLQGACTSCSLSDDTLKSGIQSMLSHYVEEVEEVVNLAELEFNKFEQKLKMQRDHRA</sequence>
<dbReference type="Gene3D" id="3.30.300.130">
    <property type="entry name" value="Fe-S cluster assembly (FSCA)"/>
    <property type="match status" value="1"/>
</dbReference>
<reference evidence="5" key="2">
    <citation type="journal article" date="2017" name="Genome Announc.">
        <title>Genome sequences of Cyberlindnera fabianii 65, Pichia kudriavzevii 129, and Saccharomyces cerevisiae 131 isolated from fermented masau fruits in Zimbabwe.</title>
        <authorList>
            <person name="van Rijswijck I.M.H."/>
            <person name="Derks M.F.L."/>
            <person name="Abee T."/>
            <person name="de Ridder D."/>
            <person name="Smid E.J."/>
        </authorList>
    </citation>
    <scope>NUCLEOTIDE SEQUENCE [LARGE SCALE GENOMIC DNA]</scope>
    <source>
        <strain evidence="5">65</strain>
    </source>
</reference>
<proteinExistence type="inferred from homology"/>
<dbReference type="OrthoDB" id="565552at2759"/>
<dbReference type="OMA" id="AIMEHYM"/>
<dbReference type="InterPro" id="IPR014824">
    <property type="entry name" value="Nfu/NifU_N"/>
</dbReference>
<evidence type="ECO:0000256" key="1">
    <source>
        <dbReference type="ARBA" id="ARBA00006420"/>
    </source>
</evidence>
<dbReference type="AlphaFoldDB" id="A0A061AHK4"/>
<dbReference type="SUPFAM" id="SSF117916">
    <property type="entry name" value="Fe-S cluster assembly (FSCA) domain-like"/>
    <property type="match status" value="1"/>
</dbReference>
<feature type="domain" description="Scaffold protein Nfu/NifU N-terminal" evidence="2">
    <location>
        <begin position="31"/>
        <end position="119"/>
    </location>
</feature>
<dbReference type="GO" id="GO:0005739">
    <property type="term" value="C:mitochondrion"/>
    <property type="evidence" value="ECO:0007669"/>
    <property type="project" value="TreeGrafter"/>
</dbReference>
<comment type="similarity">
    <text evidence="1">Belongs to the NifU family.</text>
</comment>
<dbReference type="PANTHER" id="PTHR11178:SF1">
    <property type="entry name" value="NFU1 IRON-SULFUR CLUSTER SCAFFOLD HOMOLOG, MITOCHONDRIAL"/>
    <property type="match status" value="1"/>
</dbReference>
<dbReference type="Gene3D" id="3.30.1370.70">
    <property type="entry name" value="Scaffold protein Nfu/NifU, N-terminal domain"/>
    <property type="match status" value="1"/>
</dbReference>
<dbReference type="VEuPathDB" id="FungiDB:BON22_0537"/>
<dbReference type="InterPro" id="IPR001075">
    <property type="entry name" value="NIF_FeS_clus_asmbl_NifU_C"/>
</dbReference>
<dbReference type="InterPro" id="IPR035433">
    <property type="entry name" value="NFU1-like"/>
</dbReference>
<dbReference type="PIRSF" id="PIRSF036773">
    <property type="entry name" value="HIRIP5"/>
    <property type="match status" value="1"/>
</dbReference>
<dbReference type="SUPFAM" id="SSF110836">
    <property type="entry name" value="Hypothetical protein SAV1430"/>
    <property type="match status" value="1"/>
</dbReference>
<reference evidence="4" key="3">
    <citation type="submission" date="2017-01" db="EMBL/GenBank/DDBJ databases">
        <authorList>
            <person name="Mah S.A."/>
            <person name="Swanson W.J."/>
            <person name="Moy G.W."/>
            <person name="Vacquier V.D."/>
        </authorList>
    </citation>
    <scope>NUCLEOTIDE SEQUENCE [LARGE SCALE GENOMIC DNA]</scope>
    <source>
        <strain evidence="4">65</strain>
    </source>
</reference>
<keyword evidence="5" id="KW-1185">Reference proteome</keyword>
<evidence type="ECO:0000259" key="2">
    <source>
        <dbReference type="SMART" id="SM00932"/>
    </source>
</evidence>
<dbReference type="EMBL" id="LK052886">
    <property type="protein sequence ID" value="CDR37044.1"/>
    <property type="molecule type" value="Genomic_DNA"/>
</dbReference>
<reference evidence="3" key="1">
    <citation type="journal article" date="2014" name="Genome Announc.">
        <title>Genome sequence of the yeast Cyberlindnera fabianii (Hansenula fabianii).</title>
        <authorList>
            <person name="Freel K.C."/>
            <person name="Sarilar V."/>
            <person name="Neuveglise C."/>
            <person name="Devillers H."/>
            <person name="Friedrich A."/>
            <person name="Schacherer J."/>
        </authorList>
    </citation>
    <scope>NUCLEOTIDE SEQUENCE</scope>
    <source>
        <strain evidence="3">YJS4271</strain>
    </source>
</reference>
<dbReference type="Pfam" id="PF01106">
    <property type="entry name" value="NifU"/>
    <property type="match status" value="1"/>
</dbReference>
<dbReference type="GO" id="GO:0005506">
    <property type="term" value="F:iron ion binding"/>
    <property type="evidence" value="ECO:0007669"/>
    <property type="project" value="InterPro"/>
</dbReference>
<dbReference type="GO" id="GO:0051536">
    <property type="term" value="F:iron-sulfur cluster binding"/>
    <property type="evidence" value="ECO:0007669"/>
    <property type="project" value="InterPro"/>
</dbReference>
<protein>
    <submittedName>
        <fullName evidence="3">CYFA0S01e06744g1_1</fullName>
    </submittedName>
    <submittedName>
        <fullName evidence="4">NifU-like protein, mitochondrial</fullName>
    </submittedName>
</protein>
<name>A0A061AHK4_CYBFA</name>
<dbReference type="Pfam" id="PF08712">
    <property type="entry name" value="Nfu_N"/>
    <property type="match status" value="1"/>
</dbReference>
<dbReference type="InterPro" id="IPR036498">
    <property type="entry name" value="Nfu/NifU_N_sf"/>
</dbReference>
<dbReference type="EMBL" id="MPUK01000001">
    <property type="protein sequence ID" value="ONH69392.1"/>
    <property type="molecule type" value="Genomic_DNA"/>
</dbReference>